<dbReference type="PANTHER" id="PTHR42734:SF5">
    <property type="entry name" value="IRON TRANSPORT SYSTEM ATP-BINDING PROTEIN HI_0361-RELATED"/>
    <property type="match status" value="1"/>
</dbReference>
<dbReference type="InterPro" id="IPR050153">
    <property type="entry name" value="Metal_Ion_Import_ABC"/>
</dbReference>
<gene>
    <name evidence="4" type="ORF">MFLO_14898</name>
</gene>
<evidence type="ECO:0000256" key="2">
    <source>
        <dbReference type="ARBA" id="ARBA00022448"/>
    </source>
</evidence>
<dbReference type="EMBL" id="AODF01000043">
    <property type="protein sequence ID" value="EUJ25721.1"/>
    <property type="molecule type" value="Genomic_DNA"/>
</dbReference>
<dbReference type="SUPFAM" id="SSF52540">
    <property type="entry name" value="P-loop containing nucleoside triphosphate hydrolases"/>
    <property type="match status" value="1"/>
</dbReference>
<evidence type="ECO:0000259" key="3">
    <source>
        <dbReference type="Pfam" id="PF00005"/>
    </source>
</evidence>
<comment type="similarity">
    <text evidence="1">Belongs to the ABC transporter superfamily.</text>
</comment>
<dbReference type="Gene3D" id="3.40.50.300">
    <property type="entry name" value="P-loop containing nucleotide triphosphate hydrolases"/>
    <property type="match status" value="1"/>
</dbReference>
<dbReference type="Proteomes" id="UP000019249">
    <property type="component" value="Unassembled WGS sequence"/>
</dbReference>
<evidence type="ECO:0000256" key="1">
    <source>
        <dbReference type="ARBA" id="ARBA00005417"/>
    </source>
</evidence>
<proteinExistence type="inferred from homology"/>
<evidence type="ECO:0000313" key="4">
    <source>
        <dbReference type="EMBL" id="EUJ25721.1"/>
    </source>
</evidence>
<dbReference type="InterPro" id="IPR027417">
    <property type="entry name" value="P-loop_NTPase"/>
</dbReference>
<organism evidence="4 5">
    <name type="scientific">Listeria floridensis FSL S10-1187</name>
    <dbReference type="NCBI Taxonomy" id="1265817"/>
    <lineage>
        <taxon>Bacteria</taxon>
        <taxon>Bacillati</taxon>
        <taxon>Bacillota</taxon>
        <taxon>Bacilli</taxon>
        <taxon>Bacillales</taxon>
        <taxon>Listeriaceae</taxon>
        <taxon>Listeria</taxon>
    </lineage>
</organism>
<dbReference type="InterPro" id="IPR003439">
    <property type="entry name" value="ABC_transporter-like_ATP-bd"/>
</dbReference>
<sequence>MVFRPKKSLKRVAYVEQKSAVDFTFPITVQECVSLGTYPRVGFLRKLKRKNWAEVKTALEMVGLSEYSTRQISELSGGQFQRVLLARCLVQKADILLLDEPLLGLMQ</sequence>
<feature type="domain" description="ABC transporter" evidence="3">
    <location>
        <begin position="7"/>
        <end position="102"/>
    </location>
</feature>
<reference evidence="4 5" key="1">
    <citation type="journal article" date="2014" name="Int. J. Syst. Evol. Microbiol.">
        <title>Listeria floridensis sp. nov., Listeria aquatica sp. nov., Listeria cornellensis sp. nov., Listeria riparia sp. nov. and Listeria grandensis sp. nov., from agricultural and natural environments.</title>
        <authorList>
            <person name="den Bakker H.C."/>
            <person name="Warchocki S."/>
            <person name="Wright E.M."/>
            <person name="Allred A.F."/>
            <person name="Ahlstrom C."/>
            <person name="Manuel C.S."/>
            <person name="Stasiewicz M.J."/>
            <person name="Burrell A."/>
            <person name="Roof S."/>
            <person name="Strawn L."/>
            <person name="Fortes E.D."/>
            <person name="Nightingale K.K."/>
            <person name="Kephart D."/>
            <person name="Wiedmann M."/>
        </authorList>
    </citation>
    <scope>NUCLEOTIDE SEQUENCE [LARGE SCALE GENOMIC DNA]</scope>
    <source>
        <strain evidence="4 5">FSL S10-1187</strain>
    </source>
</reference>
<accession>A0ABP3AVB5</accession>
<dbReference type="Pfam" id="PF00005">
    <property type="entry name" value="ABC_tran"/>
    <property type="match status" value="1"/>
</dbReference>
<evidence type="ECO:0000313" key="5">
    <source>
        <dbReference type="Proteomes" id="UP000019249"/>
    </source>
</evidence>
<name>A0ABP3AVB5_9LIST</name>
<dbReference type="PANTHER" id="PTHR42734">
    <property type="entry name" value="METAL TRANSPORT SYSTEM ATP-BINDING PROTEIN TM_0124-RELATED"/>
    <property type="match status" value="1"/>
</dbReference>
<comment type="caution">
    <text evidence="4">The sequence shown here is derived from an EMBL/GenBank/DDBJ whole genome shotgun (WGS) entry which is preliminary data.</text>
</comment>
<keyword evidence="2" id="KW-0813">Transport</keyword>
<protein>
    <submittedName>
        <fullName evidence="4">Mn/Zn ABC transporter ATPase</fullName>
    </submittedName>
</protein>
<keyword evidence="5" id="KW-1185">Reference proteome</keyword>